<evidence type="ECO:0000313" key="3">
    <source>
        <dbReference type="EMBL" id="SHI69344.1"/>
    </source>
</evidence>
<dbReference type="InterPro" id="IPR013974">
    <property type="entry name" value="SAF"/>
</dbReference>
<feature type="compositionally biased region" description="Basic and acidic residues" evidence="1">
    <location>
        <begin position="294"/>
        <end position="309"/>
    </location>
</feature>
<gene>
    <name evidence="3" type="ORF">SAMN02745219_00857</name>
</gene>
<evidence type="ECO:0000259" key="2">
    <source>
        <dbReference type="SMART" id="SM00858"/>
    </source>
</evidence>
<dbReference type="Pfam" id="PF08666">
    <property type="entry name" value="SAF"/>
    <property type="match status" value="1"/>
</dbReference>
<dbReference type="InterPro" id="IPR031571">
    <property type="entry name" value="RcpC_dom"/>
</dbReference>
<feature type="region of interest" description="Disordered" evidence="1">
    <location>
        <begin position="270"/>
        <end position="309"/>
    </location>
</feature>
<dbReference type="InterPro" id="IPR017592">
    <property type="entry name" value="Pilus_assmbl_Flp-typ_CpaB"/>
</dbReference>
<dbReference type="STRING" id="1121432.SAMN02745219_00857"/>
<dbReference type="SMART" id="SM00858">
    <property type="entry name" value="SAF"/>
    <property type="match status" value="1"/>
</dbReference>
<evidence type="ECO:0000313" key="4">
    <source>
        <dbReference type="Proteomes" id="UP000184529"/>
    </source>
</evidence>
<feature type="domain" description="SAF" evidence="2">
    <location>
        <begin position="37"/>
        <end position="99"/>
    </location>
</feature>
<proteinExistence type="predicted"/>
<organism evidence="3 4">
    <name type="scientific">Desulfofundulus thermosubterraneus DSM 16057</name>
    <dbReference type="NCBI Taxonomy" id="1121432"/>
    <lineage>
        <taxon>Bacteria</taxon>
        <taxon>Bacillati</taxon>
        <taxon>Bacillota</taxon>
        <taxon>Clostridia</taxon>
        <taxon>Eubacteriales</taxon>
        <taxon>Peptococcaceae</taxon>
        <taxon>Desulfofundulus</taxon>
    </lineage>
</organism>
<dbReference type="Proteomes" id="UP000184529">
    <property type="component" value="Unassembled WGS sequence"/>
</dbReference>
<accession>A0A1M6D839</accession>
<dbReference type="RefSeq" id="WP_131821458.1">
    <property type="nucleotide sequence ID" value="NZ_FQZM01000009.1"/>
</dbReference>
<protein>
    <submittedName>
        <fullName evidence="3">Pilus assembly protein CpaB</fullName>
    </submittedName>
</protein>
<dbReference type="Gene3D" id="3.90.1210.10">
    <property type="entry name" value="Antifreeze-like/N-acetylneuraminic acid synthase C-terminal domain"/>
    <property type="match status" value="1"/>
</dbReference>
<reference evidence="4" key="1">
    <citation type="submission" date="2016-11" db="EMBL/GenBank/DDBJ databases">
        <authorList>
            <person name="Varghese N."/>
            <person name="Submissions S."/>
        </authorList>
    </citation>
    <scope>NUCLEOTIDE SEQUENCE [LARGE SCALE GENOMIC DNA]</scope>
    <source>
        <strain evidence="4">DSM 16057</strain>
    </source>
</reference>
<dbReference type="Pfam" id="PF16976">
    <property type="entry name" value="RcpC"/>
    <property type="match status" value="1"/>
</dbReference>
<dbReference type="OrthoDB" id="163768at2"/>
<dbReference type="NCBIfam" id="TIGR03177">
    <property type="entry name" value="pilus_cpaB"/>
    <property type="match status" value="1"/>
</dbReference>
<sequence length="309" mass="33027">MGKKLVALAVILGLAASFTVYSYIKKVEQEARQRRLAQVVVAVKDIPAREQITAEMVALKDVPVESIHPRAARKLEEVVGTVTLFPLVGGEPVLLSRLARPGEGRGGLAFQIPPGKRAVAISVDEVRSVGFLVKQGDTVDVLLKVPVKAGGTGSGSEEVPVALTILQNVEVLAVGRSLEQPRVEAAGKEGENKQSPQQAKEVATVTLAVEPEEAQVLLLASELGSVRLALRSPVDREKRVLEPIDTEKMIKKFGGGAGLLDRLRREAEMAGAREKAESGGTGLTGVVAPPPFAENERTENERWSVFSEK</sequence>
<evidence type="ECO:0000256" key="1">
    <source>
        <dbReference type="SAM" id="MobiDB-lite"/>
    </source>
</evidence>
<name>A0A1M6D839_9FIRM</name>
<keyword evidence="4" id="KW-1185">Reference proteome</keyword>
<dbReference type="AlphaFoldDB" id="A0A1M6D839"/>
<dbReference type="EMBL" id="FQZM01000009">
    <property type="protein sequence ID" value="SHI69344.1"/>
    <property type="molecule type" value="Genomic_DNA"/>
</dbReference>
<dbReference type="CDD" id="cd11614">
    <property type="entry name" value="SAF_CpaB_FlgA_like"/>
    <property type="match status" value="1"/>
</dbReference>